<reference evidence="3" key="1">
    <citation type="journal article" date="2019" name="Int. J. Syst. Evol. Microbiol.">
        <title>The Global Catalogue of Microorganisms (GCM) 10K type strain sequencing project: providing services to taxonomists for standard genome sequencing and annotation.</title>
        <authorList>
            <consortium name="The Broad Institute Genomics Platform"/>
            <consortium name="The Broad Institute Genome Sequencing Center for Infectious Disease"/>
            <person name="Wu L."/>
            <person name="Ma J."/>
        </authorList>
    </citation>
    <scope>NUCLEOTIDE SEQUENCE [LARGE SCALE GENOMIC DNA]</scope>
    <source>
        <strain evidence="3">CGMCC 4.1467</strain>
    </source>
</reference>
<feature type="signal peptide" evidence="1">
    <location>
        <begin position="1"/>
        <end position="17"/>
    </location>
</feature>
<dbReference type="EMBL" id="JBHTBS010000009">
    <property type="protein sequence ID" value="MFC7338681.1"/>
    <property type="molecule type" value="Genomic_DNA"/>
</dbReference>
<feature type="chain" id="PRO_5045614745" evidence="1">
    <location>
        <begin position="18"/>
        <end position="267"/>
    </location>
</feature>
<keyword evidence="3" id="KW-1185">Reference proteome</keyword>
<protein>
    <submittedName>
        <fullName evidence="2">Uncharacterized protein</fullName>
    </submittedName>
</protein>
<accession>A0ABW2LB23</accession>
<evidence type="ECO:0000313" key="3">
    <source>
        <dbReference type="Proteomes" id="UP001596472"/>
    </source>
</evidence>
<gene>
    <name evidence="2" type="ORF">ACFQY0_15910</name>
</gene>
<evidence type="ECO:0000256" key="1">
    <source>
        <dbReference type="SAM" id="SignalP"/>
    </source>
</evidence>
<proteinExistence type="predicted"/>
<comment type="caution">
    <text evidence="2">The sequence shown here is derived from an EMBL/GenBank/DDBJ whole genome shotgun (WGS) entry which is preliminary data.</text>
</comment>
<evidence type="ECO:0000313" key="2">
    <source>
        <dbReference type="EMBL" id="MFC7338681.1"/>
    </source>
</evidence>
<dbReference type="RefSeq" id="WP_379714316.1">
    <property type="nucleotide sequence ID" value="NZ_JBHTBS010000009.1"/>
</dbReference>
<dbReference type="Proteomes" id="UP001596472">
    <property type="component" value="Unassembled WGS sequence"/>
</dbReference>
<organism evidence="2 3">
    <name type="scientific">Haloferula chungangensis</name>
    <dbReference type="NCBI Taxonomy" id="1048331"/>
    <lineage>
        <taxon>Bacteria</taxon>
        <taxon>Pseudomonadati</taxon>
        <taxon>Verrucomicrobiota</taxon>
        <taxon>Verrucomicrobiia</taxon>
        <taxon>Verrucomicrobiales</taxon>
        <taxon>Verrucomicrobiaceae</taxon>
        <taxon>Haloferula</taxon>
    </lineage>
</organism>
<keyword evidence="1" id="KW-0732">Signal</keyword>
<sequence length="267" mass="29948">MKKSIALLLLTSASVFAGELPELFEKPWTAWYSGYEGKKFHFGVNPDGEASLIPIDNKSKERVSQHGWISIKPVILETSSSGRDIVKKPLEDGWEAITPESNEAEKVSFRGTVTGGAKYEVHIEIDGDEVYCSGQLLDKGELTENPIRFAVRVTVPNSYRHTKDEEELMERVEDDRFEFVMVDKTKAKFKGEVPEDVVAKQCQAIRWAEADISYYKGDKFEFDAGDIGSFEIENPKTNPIAQGFTLVWTPDPAKNAGGKGKLMIQYK</sequence>
<name>A0ABW2LB23_9BACT</name>